<comment type="similarity">
    <text evidence="1">Belongs to the bacterial solute-binding protein 3 family.</text>
</comment>
<evidence type="ECO:0000313" key="7">
    <source>
        <dbReference type="Proteomes" id="UP000077098"/>
    </source>
</evidence>
<dbReference type="InterPro" id="IPR051455">
    <property type="entry name" value="Bact_solute-bind_prot3"/>
</dbReference>
<dbReference type="RefSeq" id="WP_063949987.1">
    <property type="nucleotide sequence ID" value="NZ_LXPS01000033.1"/>
</dbReference>
<dbReference type="CDD" id="cd13688">
    <property type="entry name" value="PBP2_GltI_DEBP"/>
    <property type="match status" value="1"/>
</dbReference>
<dbReference type="EMBL" id="LXPS01000033">
    <property type="protein sequence ID" value="OAE41877.1"/>
    <property type="molecule type" value="Genomic_DNA"/>
</dbReference>
<dbReference type="GO" id="GO:0030288">
    <property type="term" value="C:outer membrane-bounded periplasmic space"/>
    <property type="evidence" value="ECO:0007669"/>
    <property type="project" value="TreeGrafter"/>
</dbReference>
<keyword evidence="2" id="KW-0813">Transport</keyword>
<dbReference type="GO" id="GO:0006865">
    <property type="term" value="P:amino acid transport"/>
    <property type="evidence" value="ECO:0007669"/>
    <property type="project" value="TreeGrafter"/>
</dbReference>
<dbReference type="Pfam" id="PF00497">
    <property type="entry name" value="SBP_bac_3"/>
    <property type="match status" value="1"/>
</dbReference>
<dbReference type="SUPFAM" id="SSF53850">
    <property type="entry name" value="Periplasmic binding protein-like II"/>
    <property type="match status" value="1"/>
</dbReference>
<dbReference type="SMART" id="SM00062">
    <property type="entry name" value="PBPb"/>
    <property type="match status" value="1"/>
</dbReference>
<feature type="chain" id="PRO_5008053096" evidence="4">
    <location>
        <begin position="22"/>
        <end position="297"/>
    </location>
</feature>
<sequence length="297" mass="33047">MRLPVFCLLLTCFIPIPPVQAAGDIDTLQRIAKTAKIRIGYREAEPPFSYLLPDGEVTGFSTDLCRIISEDIRKKLKLDKIELEFVKATPATRFILVRSGQIDIECAATTNNSERRKMVDFSYPNFMTATQFLSRKEDNLQSLDDLAGRSVTSASGTVNIEQLNAVNRTKNLNISVMPTKTNEEAFELVVAGKASAFVMDGILLAALAATSQKPDLYALSEETLSAPEPYGLVFRRNDPAFKAAVNESLRHIFTGPDIHGLYEKWFAKPIPPNGMNLNLPMAASLRRAYEHPSEYRD</sequence>
<comment type="caution">
    <text evidence="6">The sequence shown here is derived from an EMBL/GenBank/DDBJ whole genome shotgun (WGS) entry which is preliminary data.</text>
</comment>
<protein>
    <submittedName>
        <fullName evidence="6">ABC transporter substrate-binding protein</fullName>
    </submittedName>
</protein>
<dbReference type="Proteomes" id="UP000077098">
    <property type="component" value="Unassembled WGS sequence"/>
</dbReference>
<dbReference type="Gene3D" id="3.40.190.10">
    <property type="entry name" value="Periplasmic binding protein-like II"/>
    <property type="match status" value="2"/>
</dbReference>
<evidence type="ECO:0000256" key="4">
    <source>
        <dbReference type="SAM" id="SignalP"/>
    </source>
</evidence>
<feature type="domain" description="Solute-binding protein family 3/N-terminal" evidence="5">
    <location>
        <begin position="36"/>
        <end position="269"/>
    </location>
</feature>
<evidence type="ECO:0000259" key="5">
    <source>
        <dbReference type="SMART" id="SM00062"/>
    </source>
</evidence>
<gene>
    <name evidence="6" type="ORF">A7J57_02165</name>
</gene>
<keyword evidence="3 4" id="KW-0732">Signal</keyword>
<reference evidence="6 7" key="1">
    <citation type="submission" date="2016-05" db="EMBL/GenBank/DDBJ databases">
        <authorList>
            <person name="Lavstsen T."/>
            <person name="Jespersen J.S."/>
        </authorList>
    </citation>
    <scope>NUCLEOTIDE SEQUENCE [LARGE SCALE GENOMIC DNA]</scope>
    <source>
        <strain evidence="6 7">KCJ1736</strain>
    </source>
</reference>
<evidence type="ECO:0000256" key="2">
    <source>
        <dbReference type="ARBA" id="ARBA00022448"/>
    </source>
</evidence>
<dbReference type="AlphaFoldDB" id="A0A176X445"/>
<dbReference type="PANTHER" id="PTHR30085:SF2">
    <property type="entry name" value="GLUTAMATE_ASPARTATE IMPORT SOLUTE-BINDING PROTEIN"/>
    <property type="match status" value="1"/>
</dbReference>
<proteinExistence type="inferred from homology"/>
<feature type="signal peptide" evidence="4">
    <location>
        <begin position="1"/>
        <end position="21"/>
    </location>
</feature>
<name>A0A176X445_AGRTU</name>
<dbReference type="PANTHER" id="PTHR30085">
    <property type="entry name" value="AMINO ACID ABC TRANSPORTER PERMEASE"/>
    <property type="match status" value="1"/>
</dbReference>
<evidence type="ECO:0000256" key="3">
    <source>
        <dbReference type="ARBA" id="ARBA00022729"/>
    </source>
</evidence>
<accession>A0A176X445</accession>
<evidence type="ECO:0000313" key="6">
    <source>
        <dbReference type="EMBL" id="OAE41877.1"/>
    </source>
</evidence>
<evidence type="ECO:0000256" key="1">
    <source>
        <dbReference type="ARBA" id="ARBA00010333"/>
    </source>
</evidence>
<organism evidence="6 7">
    <name type="scientific">Agrobacterium tumefaciens</name>
    <dbReference type="NCBI Taxonomy" id="358"/>
    <lineage>
        <taxon>Bacteria</taxon>
        <taxon>Pseudomonadati</taxon>
        <taxon>Pseudomonadota</taxon>
        <taxon>Alphaproteobacteria</taxon>
        <taxon>Hyphomicrobiales</taxon>
        <taxon>Rhizobiaceae</taxon>
        <taxon>Rhizobium/Agrobacterium group</taxon>
        <taxon>Agrobacterium</taxon>
        <taxon>Agrobacterium tumefaciens complex</taxon>
    </lineage>
</organism>
<dbReference type="GO" id="GO:0005576">
    <property type="term" value="C:extracellular region"/>
    <property type="evidence" value="ECO:0007669"/>
    <property type="project" value="TreeGrafter"/>
</dbReference>
<dbReference type="InterPro" id="IPR001638">
    <property type="entry name" value="Solute-binding_3/MltF_N"/>
</dbReference>